<dbReference type="PANTHER" id="PTHR34547">
    <property type="entry name" value="YACP-LIKE NYN DOMAIN PROTEIN"/>
    <property type="match status" value="1"/>
</dbReference>
<proteinExistence type="predicted"/>
<keyword evidence="3" id="KW-1185">Reference proteome</keyword>
<comment type="caution">
    <text evidence="2">The sequence shown here is derived from an EMBL/GenBank/DDBJ whole genome shotgun (WGS) entry which is preliminary data.</text>
</comment>
<accession>A0A841TJ83</accession>
<dbReference type="EMBL" id="JACJVN010000077">
    <property type="protein sequence ID" value="MBB6679260.1"/>
    <property type="molecule type" value="Genomic_DNA"/>
</dbReference>
<gene>
    <name evidence="2" type="ORF">H4Q31_18365</name>
</gene>
<dbReference type="PANTHER" id="PTHR34547:SF1">
    <property type="entry name" value="YACP-LIKE NYN DOMAIN PROTEIN"/>
    <property type="match status" value="1"/>
</dbReference>
<sequence>MLRREDVLIVDGYNMIGAWPELEKLKLTKLEDARDRLLDLLANYQSYAGVSISVVFDAFRVPGLGAEYKQHRVNVVFTREKETADECIERLVGETTSVKRNVYVATSDQTEQRVTFGKGALRLSARELRIAIDEGQREIERTIRKEPPPKRNPLGSAISPDIQLRLERMRRGQIGENGEP</sequence>
<dbReference type="Pfam" id="PF05991">
    <property type="entry name" value="NYN_YacP"/>
    <property type="match status" value="1"/>
</dbReference>
<evidence type="ECO:0000256" key="1">
    <source>
        <dbReference type="SAM" id="MobiDB-lite"/>
    </source>
</evidence>
<feature type="region of interest" description="Disordered" evidence="1">
    <location>
        <begin position="139"/>
        <end position="162"/>
    </location>
</feature>
<dbReference type="InterPro" id="IPR010298">
    <property type="entry name" value="YacP-like"/>
</dbReference>
<dbReference type="CDD" id="cd10912">
    <property type="entry name" value="PIN_YacP-like"/>
    <property type="match status" value="1"/>
</dbReference>
<dbReference type="RefSeq" id="WP_185180518.1">
    <property type="nucleotide sequence ID" value="NZ_CBCSEP010000024.1"/>
</dbReference>
<reference evidence="2 3" key="1">
    <citation type="submission" date="2020-08" db="EMBL/GenBank/DDBJ databases">
        <title>Cohnella phylogeny.</title>
        <authorList>
            <person name="Dunlap C."/>
        </authorList>
    </citation>
    <scope>NUCLEOTIDE SEQUENCE [LARGE SCALE GENOMIC DNA]</scope>
    <source>
        <strain evidence="2 3">DSM 103658</strain>
    </source>
</reference>
<organism evidence="2 3">
    <name type="scientific">Cohnella lubricantis</name>
    <dbReference type="NCBI Taxonomy" id="2163172"/>
    <lineage>
        <taxon>Bacteria</taxon>
        <taxon>Bacillati</taxon>
        <taxon>Bacillota</taxon>
        <taxon>Bacilli</taxon>
        <taxon>Bacillales</taxon>
        <taxon>Paenibacillaceae</taxon>
        <taxon>Cohnella</taxon>
    </lineage>
</organism>
<protein>
    <submittedName>
        <fullName evidence="2">NYN domain-containing protein</fullName>
    </submittedName>
</protein>
<dbReference type="Proteomes" id="UP000574133">
    <property type="component" value="Unassembled WGS sequence"/>
</dbReference>
<name>A0A841TJ83_9BACL</name>
<dbReference type="AlphaFoldDB" id="A0A841TJ83"/>
<evidence type="ECO:0000313" key="2">
    <source>
        <dbReference type="EMBL" id="MBB6679260.1"/>
    </source>
</evidence>
<feature type="compositionally biased region" description="Basic and acidic residues" evidence="1">
    <location>
        <begin position="139"/>
        <end position="149"/>
    </location>
</feature>
<evidence type="ECO:0000313" key="3">
    <source>
        <dbReference type="Proteomes" id="UP000574133"/>
    </source>
</evidence>